<evidence type="ECO:0000256" key="1">
    <source>
        <dbReference type="ARBA" id="ARBA00010203"/>
    </source>
</evidence>
<dbReference type="GO" id="GO:0015667">
    <property type="term" value="F:site-specific DNA-methyltransferase (cytosine-N4-specific) activity"/>
    <property type="evidence" value="ECO:0007669"/>
    <property type="project" value="UniProtKB-EC"/>
</dbReference>
<evidence type="ECO:0000313" key="11">
    <source>
        <dbReference type="EMBL" id="PIZ17020.1"/>
    </source>
</evidence>
<dbReference type="Gene3D" id="3.40.50.150">
    <property type="entry name" value="Vaccinia Virus protein VP39"/>
    <property type="match status" value="2"/>
</dbReference>
<evidence type="ECO:0000256" key="5">
    <source>
        <dbReference type="ARBA" id="ARBA00022691"/>
    </source>
</evidence>
<dbReference type="EMBL" id="PFMS01000027">
    <property type="protein sequence ID" value="PIZ17020.1"/>
    <property type="molecule type" value="Genomic_DNA"/>
</dbReference>
<gene>
    <name evidence="11" type="ORF">COY51_01335</name>
</gene>
<dbReference type="GO" id="GO:0008170">
    <property type="term" value="F:N-methyltransferase activity"/>
    <property type="evidence" value="ECO:0007669"/>
    <property type="project" value="InterPro"/>
</dbReference>
<keyword evidence="3" id="KW-0489">Methyltransferase</keyword>
<keyword evidence="6" id="KW-0680">Restriction system</keyword>
<name>A0A2H9PCP8_9BACT</name>
<evidence type="ECO:0000256" key="3">
    <source>
        <dbReference type="ARBA" id="ARBA00022603"/>
    </source>
</evidence>
<reference evidence="12" key="1">
    <citation type="submission" date="2017-09" db="EMBL/GenBank/DDBJ databases">
        <title>Depth-based differentiation of microbial function through sediment-hosted aquifers and enrichment of novel symbionts in the deep terrestrial subsurface.</title>
        <authorList>
            <person name="Probst A.J."/>
            <person name="Ladd B."/>
            <person name="Jarett J.K."/>
            <person name="Geller-Mcgrath D.E."/>
            <person name="Sieber C.M.K."/>
            <person name="Emerson J.B."/>
            <person name="Anantharaman K."/>
            <person name="Thomas B.C."/>
            <person name="Malmstrom R."/>
            <person name="Stieglmeier M."/>
            <person name="Klingl A."/>
            <person name="Woyke T."/>
            <person name="Ryan C.M."/>
            <person name="Banfield J.F."/>
        </authorList>
    </citation>
    <scope>NUCLEOTIDE SEQUENCE [LARGE SCALE GENOMIC DNA]</scope>
</reference>
<dbReference type="InterPro" id="IPR002941">
    <property type="entry name" value="DNA_methylase_N4/N6"/>
</dbReference>
<feature type="domain" description="DNA methylase N-4/N-6" evidence="10">
    <location>
        <begin position="146"/>
        <end position="197"/>
    </location>
</feature>
<feature type="region of interest" description="Disordered" evidence="9">
    <location>
        <begin position="1"/>
        <end position="25"/>
    </location>
</feature>
<evidence type="ECO:0000256" key="2">
    <source>
        <dbReference type="ARBA" id="ARBA00012185"/>
    </source>
</evidence>
<dbReference type="InterPro" id="IPR017985">
    <property type="entry name" value="MeTrfase_CN4_CS"/>
</dbReference>
<dbReference type="GO" id="GO:0009307">
    <property type="term" value="P:DNA restriction-modification system"/>
    <property type="evidence" value="ECO:0007669"/>
    <property type="project" value="UniProtKB-KW"/>
</dbReference>
<evidence type="ECO:0000256" key="9">
    <source>
        <dbReference type="SAM" id="MobiDB-lite"/>
    </source>
</evidence>
<evidence type="ECO:0000256" key="4">
    <source>
        <dbReference type="ARBA" id="ARBA00022679"/>
    </source>
</evidence>
<evidence type="ECO:0000256" key="7">
    <source>
        <dbReference type="ARBA" id="ARBA00023125"/>
    </source>
</evidence>
<evidence type="ECO:0000313" key="12">
    <source>
        <dbReference type="Proteomes" id="UP000234145"/>
    </source>
</evidence>
<keyword evidence="4" id="KW-0808">Transferase</keyword>
<dbReference type="InterPro" id="IPR029063">
    <property type="entry name" value="SAM-dependent_MTases_sf"/>
</dbReference>
<sequence length="460" mass="52987">MKETEMKKQKRKSYTKQQKNVRPMPSVKETQLSMFGTQEFPSAEEIVEAYSKEFARYITPVGKNVFGFWMQTLADLELLNLEFTGLAKHYSINSIERTAAFTGDIDAIRLRIAHLEKVEGKPTLYTALVDKFGDTNAYAFHNLYPYKGKFYPRVVRTLINAFGLEESALILDPFNGSGTTTHEASLMGIKSIGVDITPMGTMLAELKNDLLFINESILNFSISNLRDIADSIENKKWKHHNPFIYKLMLIIYFDTVDAFARTSRYNRKGKTGLFIEKFNYIRDCHKKIMEIKKQFNLSFQKAQIIQGDVLHLEEKDWKEKFDTVITSPPYYFSIDYVGKDQIAYEYLGVEMKEIESKYLGMKEIRQSIRGTTNLPPKVLMYYEDLKKSVDIIFWVLKRSGSCAIIVGDSTVGGYKIPTTMMTKKFCEEAGFKFKKLIFNPLLGARNRAIRGESIIICEKE</sequence>
<comment type="similarity">
    <text evidence="1">Belongs to the N(4)/N(6)-methyltransferase family. N(4) subfamily.</text>
</comment>
<accession>A0A2H9PCP8</accession>
<dbReference type="SUPFAM" id="SSF53335">
    <property type="entry name" value="S-adenosyl-L-methionine-dependent methyltransferases"/>
    <property type="match status" value="2"/>
</dbReference>
<dbReference type="GO" id="GO:0032259">
    <property type="term" value="P:methylation"/>
    <property type="evidence" value="ECO:0007669"/>
    <property type="project" value="UniProtKB-KW"/>
</dbReference>
<evidence type="ECO:0000256" key="6">
    <source>
        <dbReference type="ARBA" id="ARBA00022747"/>
    </source>
</evidence>
<comment type="catalytic activity">
    <reaction evidence="8">
        <text>a 2'-deoxycytidine in DNA + S-adenosyl-L-methionine = an N(4)-methyl-2'-deoxycytidine in DNA + S-adenosyl-L-homocysteine + H(+)</text>
        <dbReference type="Rhea" id="RHEA:16857"/>
        <dbReference type="Rhea" id="RHEA-COMP:11369"/>
        <dbReference type="Rhea" id="RHEA-COMP:13674"/>
        <dbReference type="ChEBI" id="CHEBI:15378"/>
        <dbReference type="ChEBI" id="CHEBI:57856"/>
        <dbReference type="ChEBI" id="CHEBI:59789"/>
        <dbReference type="ChEBI" id="CHEBI:85452"/>
        <dbReference type="ChEBI" id="CHEBI:137933"/>
        <dbReference type="EC" id="2.1.1.113"/>
    </reaction>
</comment>
<dbReference type="AlphaFoldDB" id="A0A2H9PCP8"/>
<dbReference type="PROSITE" id="PS00093">
    <property type="entry name" value="N4_MTASE"/>
    <property type="match status" value="1"/>
</dbReference>
<evidence type="ECO:0000259" key="10">
    <source>
        <dbReference type="Pfam" id="PF01555"/>
    </source>
</evidence>
<dbReference type="Proteomes" id="UP000234145">
    <property type="component" value="Unassembled WGS sequence"/>
</dbReference>
<organism evidence="11 12">
    <name type="scientific">Candidatus Desantisbacteria bacterium CG_4_10_14_0_8_um_filter_39_17</name>
    <dbReference type="NCBI Taxonomy" id="1974542"/>
    <lineage>
        <taxon>Bacteria</taxon>
        <taxon>Candidatus Desantisiibacteriota</taxon>
    </lineage>
</organism>
<protein>
    <recommendedName>
        <fullName evidence="2">site-specific DNA-methyltransferase (cytosine-N(4)-specific)</fullName>
        <ecNumber evidence="2">2.1.1.113</ecNumber>
    </recommendedName>
</protein>
<evidence type="ECO:0000256" key="8">
    <source>
        <dbReference type="ARBA" id="ARBA00049120"/>
    </source>
</evidence>
<proteinExistence type="inferred from homology"/>
<dbReference type="Pfam" id="PF01555">
    <property type="entry name" value="N6_N4_Mtase"/>
    <property type="match status" value="1"/>
</dbReference>
<keyword evidence="5" id="KW-0949">S-adenosyl-L-methionine</keyword>
<dbReference type="EC" id="2.1.1.113" evidence="2"/>
<keyword evidence="7" id="KW-0238">DNA-binding</keyword>
<comment type="caution">
    <text evidence="11">The sequence shown here is derived from an EMBL/GenBank/DDBJ whole genome shotgun (WGS) entry which is preliminary data.</text>
</comment>
<dbReference type="GO" id="GO:0003677">
    <property type="term" value="F:DNA binding"/>
    <property type="evidence" value="ECO:0007669"/>
    <property type="project" value="UniProtKB-KW"/>
</dbReference>